<evidence type="ECO:0000256" key="3">
    <source>
        <dbReference type="ARBA" id="ARBA00022942"/>
    </source>
</evidence>
<dbReference type="PANTHER" id="PTHR32194">
    <property type="entry name" value="METALLOPROTEASE TLDD"/>
    <property type="match status" value="1"/>
</dbReference>
<dbReference type="GO" id="GO:0005634">
    <property type="term" value="C:nucleus"/>
    <property type="evidence" value="ECO:0007669"/>
    <property type="project" value="UniProtKB-SubCell"/>
</dbReference>
<protein>
    <submittedName>
        <fullName evidence="4">26S proteasome chain protein</fullName>
    </submittedName>
</protein>
<dbReference type="GO" id="GO:0051603">
    <property type="term" value="P:proteolysis involved in protein catabolic process"/>
    <property type="evidence" value="ECO:0007669"/>
    <property type="project" value="InterPro"/>
</dbReference>
<sequence>MDTLISIIGENYGILICDTIIPRSIYLLKDNTEKIYQLGNDKFLLVSGIPGDVSKFLEFIQKSIQFYVLKNNSKLSNHSIANFIRFELWKSLRKNPIKINLILFGIDKIFGTSLYALDHYGSLLRLNYCVKGMGSSLIYSFLEKSFKDNISSTNSIKLIINCIKIIKKRFILNTTKFFVKVISFNENFNFILY</sequence>
<dbReference type="PANTHER" id="PTHR32194:SF2">
    <property type="entry name" value="PROTEASOME SUBUNIT BETA TYPE-1"/>
    <property type="match status" value="1"/>
</dbReference>
<name>Q9AW25_GUITH</name>
<evidence type="ECO:0000313" key="5">
    <source>
        <dbReference type="Proteomes" id="UP000242167"/>
    </source>
</evidence>
<dbReference type="InterPro" id="IPR029055">
    <property type="entry name" value="Ntn_hydrolases_N"/>
</dbReference>
<dbReference type="Pfam" id="PF00227">
    <property type="entry name" value="Proteasome"/>
    <property type="match status" value="1"/>
</dbReference>
<dbReference type="GO" id="GO:0005737">
    <property type="term" value="C:cytoplasm"/>
    <property type="evidence" value="ECO:0007669"/>
    <property type="project" value="TreeGrafter"/>
</dbReference>
<accession>Q9AW25</accession>
<dbReference type="RefSeq" id="XP_001713262.1">
    <property type="nucleotide sequence ID" value="XM_001713210.1"/>
</dbReference>
<evidence type="ECO:0000313" key="4">
    <source>
        <dbReference type="EMBL" id="CAC27046.1"/>
    </source>
</evidence>
<dbReference type="SUPFAM" id="SSF56235">
    <property type="entry name" value="N-terminal nucleophile aminohydrolases (Ntn hydrolases)"/>
    <property type="match status" value="1"/>
</dbReference>
<dbReference type="EMBL" id="AJ010592">
    <property type="protein sequence ID" value="CAC27046.1"/>
    <property type="molecule type" value="Genomic_DNA"/>
</dbReference>
<dbReference type="Proteomes" id="UP000242167">
    <property type="component" value="Nucleomorph 2"/>
</dbReference>
<evidence type="ECO:0000256" key="2">
    <source>
        <dbReference type="ARBA" id="ARBA00022490"/>
    </source>
</evidence>
<dbReference type="InterPro" id="IPR001353">
    <property type="entry name" value="Proteasome_sua/b"/>
</dbReference>
<proteinExistence type="predicted"/>
<reference evidence="4 5" key="1">
    <citation type="journal article" date="2001" name="Nature">
        <title>The highly reduced genome of an enslaved algal nucleus.</title>
        <authorList>
            <person name="Douglas S."/>
            <person name="Zauner S."/>
            <person name="Fraunholz M."/>
            <person name="Beaton M."/>
            <person name="Penny S."/>
            <person name="Deng L."/>
            <person name="Wu X."/>
            <person name="Reith M."/>
            <person name="Cavalier-Smith T."/>
            <person name="Maier U."/>
        </authorList>
    </citation>
    <scope>NUCLEOTIDE SEQUENCE [LARGE SCALE GENOMIC DNA]</scope>
</reference>
<gene>
    <name evidence="4" type="primary">prsB4</name>
</gene>
<evidence type="ECO:0000256" key="1">
    <source>
        <dbReference type="ARBA" id="ARBA00004123"/>
    </source>
</evidence>
<keyword evidence="2" id="KW-0963">Cytoplasm</keyword>
<dbReference type="InterPro" id="IPR023333">
    <property type="entry name" value="Proteasome_suB-type"/>
</dbReference>
<dbReference type="PIR" id="H90110">
    <property type="entry name" value="H90110"/>
</dbReference>
<comment type="subcellular location">
    <subcellularLocation>
        <location evidence="1">Nucleus</location>
    </subcellularLocation>
</comment>
<dbReference type="GeneID" id="857476"/>
<dbReference type="AlphaFoldDB" id="Q9AW25"/>
<dbReference type="GO" id="GO:0005839">
    <property type="term" value="C:proteasome core complex"/>
    <property type="evidence" value="ECO:0007669"/>
    <property type="project" value="InterPro"/>
</dbReference>
<keyword evidence="3 4" id="KW-0647">Proteasome</keyword>
<organism evidence="4 5">
    <name type="scientific">Guillardia theta</name>
    <name type="common">Cryptophyte</name>
    <name type="synonym">Cryptomonas phi</name>
    <dbReference type="NCBI Taxonomy" id="55529"/>
    <lineage>
        <taxon>Eukaryota</taxon>
        <taxon>Cryptophyceae</taxon>
        <taxon>Pyrenomonadales</taxon>
        <taxon>Geminigeraceae</taxon>
        <taxon>Guillardia</taxon>
    </lineage>
</organism>
<dbReference type="Gene3D" id="3.60.20.10">
    <property type="entry name" value="Glutamine Phosphoribosylpyrophosphate, subunit 1, domain 1"/>
    <property type="match status" value="1"/>
</dbReference>
<dbReference type="GO" id="GO:0000428">
    <property type="term" value="C:DNA-directed RNA polymerase complex"/>
    <property type="evidence" value="ECO:0007669"/>
    <property type="project" value="UniProtKB-KW"/>
</dbReference>